<sequence length="1206" mass="139338">MADNFDDCNFFDGILIANSQPPIDIDEGISNKAKGLDNQIIQQKLHQYDEGCQNPRFDMQQQRVGLNKPQNQLSIGSLTSINNFNYHSQANITSPHRQNTSQMIEANRVSQKNVISAQVQRLQNADINQLQQHQQMNYLSYDKKNGQHFNSQQLSPGGTYHQTHFSEMQLSVNACSNGVIGVQQYNHNNQLSINSENNNNFSMGFESKKSSNAGLFSPLTQSNKKGLNMMNLYQSNTNLMNSGKSKFSPRSKLSPQASASQYTSRLFNKNNKSRANSPPKVNLLEEIDFKSNTIKDFNQAYRILESKLIEIGSSNSKAQLKSNLLITEKSLDRFLKDKNKQVESNESKEEIHTRLYNEKDRYFEQKKFVNKSKDEVELSRCTFKPNTDKRPNQASMSRDNLSQQVKESHNGSVQITSLQLNRSFDKFYQDQLHFLEKSQNLKKQLAESEQSKYQDLFKPKLFTRELTGSHNENSRVMSPLERSQQLYQEGTQKIKLQKDQKHLLNLSAQYQSELTLKPKVDKKSERMIQKKQPNRQAIENLYMDAQRRIRERSQEHSNDKENKLSNSQSASKIMTHKASNRLMIEKIEKEIQIGLLQIDLGLDLTKQNQITLDQEQFMHFMDILGYLNTTSSDSEDKNKQICGFIWDYLGCQAGITIRNLKLLLCSIQNVWIQSWMQQQEGPFQMQSGEKQKSKGDLAKHNKNNFSMNSDFASSTPNRDKRSTMDGNTPSITQTQPNQLNSDSKQGSVYKQNAEQSQSKYQSKKEEDDSGEFHFESYEQFYKFHQQLQILQFQRAQNNYHSHQQFIKMYNMRSNRSQDKFIIQNNNNDELNGVSLDSQGPVKKIAQMHSPVSSWFQPKICKKSEELDRKVKDKLNQTMQTQTKQNPSISRELSKDRLTERALLMIEKGNHYKQKVEEKRQLKAMNETDGCTFTPQVNQKLLRELQGGHINDRYQNHDPSQTKQVYSQLYDKRKPSSSRKDRSPIEIDFDKNKKDCTFSPNFISEDYYKRKIAGAGVTSPRMRDIQEENIQDQKKAGAPGPNKPKFDKSTVNKKSPRLQQHSAAQPMYAAKKKSPKKAFQPGYQSNNPNKSSFMPGGMPSISKSDEMITILDDERVPLLYLEVNLGHNMVSKLVVFEGDDPNEVIDQFAKQNNLTEEKRSKLSRVVNEQMAAILPRIDEGDEEYHQEDSAPHRGRKQYYQQFDQNQD</sequence>
<feature type="compositionally biased region" description="Polar residues" evidence="1">
    <location>
        <begin position="1197"/>
        <end position="1206"/>
    </location>
</feature>
<dbReference type="PANTHER" id="PTHR38150">
    <property type="entry name" value="EF-HAND DOMAIN-CONTAINING PROTEIN"/>
    <property type="match status" value="1"/>
</dbReference>
<dbReference type="AlphaFoldDB" id="A0A078ANZ4"/>
<feature type="region of interest" description="Disordered" evidence="1">
    <location>
        <begin position="1173"/>
        <end position="1206"/>
    </location>
</feature>
<dbReference type="Proteomes" id="UP000039865">
    <property type="component" value="Unassembled WGS sequence"/>
</dbReference>
<feature type="region of interest" description="Disordered" evidence="1">
    <location>
        <begin position="381"/>
        <end position="413"/>
    </location>
</feature>
<gene>
    <name evidence="2" type="primary">Contig17658.g18780</name>
    <name evidence="2" type="ORF">STYLEM_12066</name>
</gene>
<name>A0A078ANZ4_STYLE</name>
<evidence type="ECO:0000313" key="2">
    <source>
        <dbReference type="EMBL" id="CDW83027.1"/>
    </source>
</evidence>
<evidence type="ECO:0000313" key="3">
    <source>
        <dbReference type="Proteomes" id="UP000039865"/>
    </source>
</evidence>
<evidence type="ECO:0000256" key="1">
    <source>
        <dbReference type="SAM" id="MobiDB-lite"/>
    </source>
</evidence>
<feature type="compositionally biased region" description="Polar residues" evidence="1">
    <location>
        <begin position="703"/>
        <end position="716"/>
    </location>
</feature>
<accession>A0A078ANZ4</accession>
<organism evidence="2 3">
    <name type="scientific">Stylonychia lemnae</name>
    <name type="common">Ciliate</name>
    <dbReference type="NCBI Taxonomy" id="5949"/>
    <lineage>
        <taxon>Eukaryota</taxon>
        <taxon>Sar</taxon>
        <taxon>Alveolata</taxon>
        <taxon>Ciliophora</taxon>
        <taxon>Intramacronucleata</taxon>
        <taxon>Spirotrichea</taxon>
        <taxon>Stichotrichia</taxon>
        <taxon>Sporadotrichida</taxon>
        <taxon>Oxytrichidae</taxon>
        <taxon>Stylonychinae</taxon>
        <taxon>Stylonychia</taxon>
    </lineage>
</organism>
<feature type="region of interest" description="Disordered" evidence="1">
    <location>
        <begin position="1029"/>
        <end position="1096"/>
    </location>
</feature>
<feature type="compositionally biased region" description="Basic and acidic residues" evidence="1">
    <location>
        <begin position="689"/>
        <end position="699"/>
    </location>
</feature>
<feature type="compositionally biased region" description="Polar residues" evidence="1">
    <location>
        <begin position="1081"/>
        <end position="1091"/>
    </location>
</feature>
<feature type="compositionally biased region" description="Polar residues" evidence="1">
    <location>
        <begin position="392"/>
        <end position="413"/>
    </location>
</feature>
<dbReference type="EMBL" id="CCKQ01011457">
    <property type="protein sequence ID" value="CDW83027.1"/>
    <property type="molecule type" value="Genomic_DNA"/>
</dbReference>
<dbReference type="OrthoDB" id="273382at2759"/>
<proteinExistence type="predicted"/>
<feature type="region of interest" description="Disordered" evidence="1">
    <location>
        <begin position="682"/>
        <end position="769"/>
    </location>
</feature>
<feature type="compositionally biased region" description="Polar residues" evidence="1">
    <location>
        <begin position="251"/>
        <end position="276"/>
    </location>
</feature>
<feature type="compositionally biased region" description="Basic and acidic residues" evidence="1">
    <location>
        <begin position="551"/>
        <end position="563"/>
    </location>
</feature>
<protein>
    <submittedName>
        <fullName evidence="2">Uncharacterized protein</fullName>
    </submittedName>
</protein>
<feature type="compositionally biased region" description="Polar residues" evidence="1">
    <location>
        <begin position="724"/>
        <end position="760"/>
    </location>
</feature>
<dbReference type="PANTHER" id="PTHR38150:SF1">
    <property type="entry name" value="PFU DOMAIN-CONTAINING PROTEIN"/>
    <property type="match status" value="1"/>
</dbReference>
<keyword evidence="3" id="KW-1185">Reference proteome</keyword>
<dbReference type="InParanoid" id="A0A078ANZ4"/>
<feature type="compositionally biased region" description="Basic and acidic residues" evidence="1">
    <location>
        <begin position="969"/>
        <end position="986"/>
    </location>
</feature>
<feature type="region of interest" description="Disordered" evidence="1">
    <location>
        <begin position="949"/>
        <end position="986"/>
    </location>
</feature>
<feature type="compositionally biased region" description="Polar residues" evidence="1">
    <location>
        <begin position="956"/>
        <end position="966"/>
    </location>
</feature>
<feature type="region of interest" description="Disordered" evidence="1">
    <location>
        <begin position="551"/>
        <end position="571"/>
    </location>
</feature>
<feature type="region of interest" description="Disordered" evidence="1">
    <location>
        <begin position="240"/>
        <end position="278"/>
    </location>
</feature>
<reference evidence="2 3" key="1">
    <citation type="submission" date="2014-06" db="EMBL/GenBank/DDBJ databases">
        <authorList>
            <person name="Swart Estienne"/>
        </authorList>
    </citation>
    <scope>NUCLEOTIDE SEQUENCE [LARGE SCALE GENOMIC DNA]</scope>
    <source>
        <strain evidence="2 3">130c</strain>
    </source>
</reference>